<dbReference type="AlphaFoldDB" id="A0A0A9AIN8"/>
<organism evidence="1">
    <name type="scientific">Arundo donax</name>
    <name type="common">Giant reed</name>
    <name type="synonym">Donax arundinaceus</name>
    <dbReference type="NCBI Taxonomy" id="35708"/>
    <lineage>
        <taxon>Eukaryota</taxon>
        <taxon>Viridiplantae</taxon>
        <taxon>Streptophyta</taxon>
        <taxon>Embryophyta</taxon>
        <taxon>Tracheophyta</taxon>
        <taxon>Spermatophyta</taxon>
        <taxon>Magnoliopsida</taxon>
        <taxon>Liliopsida</taxon>
        <taxon>Poales</taxon>
        <taxon>Poaceae</taxon>
        <taxon>PACMAD clade</taxon>
        <taxon>Arundinoideae</taxon>
        <taxon>Arundineae</taxon>
        <taxon>Arundo</taxon>
    </lineage>
</organism>
<protein>
    <submittedName>
        <fullName evidence="1">Uncharacterized protein</fullName>
    </submittedName>
</protein>
<evidence type="ECO:0000313" key="1">
    <source>
        <dbReference type="EMBL" id="JAD51539.1"/>
    </source>
</evidence>
<proteinExistence type="predicted"/>
<reference evidence="1" key="2">
    <citation type="journal article" date="2015" name="Data Brief">
        <title>Shoot transcriptome of the giant reed, Arundo donax.</title>
        <authorList>
            <person name="Barrero R.A."/>
            <person name="Guerrero F.D."/>
            <person name="Moolhuijzen P."/>
            <person name="Goolsby J.A."/>
            <person name="Tidwell J."/>
            <person name="Bellgard S.E."/>
            <person name="Bellgard M.I."/>
        </authorList>
    </citation>
    <scope>NUCLEOTIDE SEQUENCE</scope>
    <source>
        <tissue evidence="1">Shoot tissue taken approximately 20 cm above the soil surface</tissue>
    </source>
</reference>
<dbReference type="EMBL" id="GBRH01246356">
    <property type="protein sequence ID" value="JAD51539.1"/>
    <property type="molecule type" value="Transcribed_RNA"/>
</dbReference>
<name>A0A0A9AIN8_ARUDO</name>
<sequence length="44" mass="5337">MQPWPIFWFQTAKAQSLPISQVPVWGIICFRFKIFKEKIFFCKT</sequence>
<accession>A0A0A9AIN8</accession>
<reference evidence="1" key="1">
    <citation type="submission" date="2014-09" db="EMBL/GenBank/DDBJ databases">
        <authorList>
            <person name="Magalhaes I.L.F."/>
            <person name="Oliveira U."/>
            <person name="Santos F.R."/>
            <person name="Vidigal T.H.D.A."/>
            <person name="Brescovit A.D."/>
            <person name="Santos A.J."/>
        </authorList>
    </citation>
    <scope>NUCLEOTIDE SEQUENCE</scope>
    <source>
        <tissue evidence="1">Shoot tissue taken approximately 20 cm above the soil surface</tissue>
    </source>
</reference>